<evidence type="ECO:0000256" key="2">
    <source>
        <dbReference type="ARBA" id="ARBA00022525"/>
    </source>
</evidence>
<evidence type="ECO:0000256" key="1">
    <source>
        <dbReference type="ARBA" id="ARBA00004613"/>
    </source>
</evidence>
<dbReference type="InterPro" id="IPR018511">
    <property type="entry name" value="Hemolysin-typ_Ca-bd_CS"/>
</dbReference>
<comment type="subcellular location">
    <subcellularLocation>
        <location evidence="1">Secreted</location>
    </subcellularLocation>
</comment>
<dbReference type="GO" id="GO:0006508">
    <property type="term" value="P:proteolysis"/>
    <property type="evidence" value="ECO:0007669"/>
    <property type="project" value="UniProtKB-KW"/>
</dbReference>
<proteinExistence type="predicted"/>
<dbReference type="InterPro" id="IPR001343">
    <property type="entry name" value="Hemolysn_Ca-bd"/>
</dbReference>
<name>A0ABS0Y1J1_9HYPH</name>
<evidence type="ECO:0000313" key="4">
    <source>
        <dbReference type="Proteomes" id="UP000620670"/>
    </source>
</evidence>
<organism evidence="3 4">
    <name type="scientific">Microvirga splendida</name>
    <dbReference type="NCBI Taxonomy" id="2795727"/>
    <lineage>
        <taxon>Bacteria</taxon>
        <taxon>Pseudomonadati</taxon>
        <taxon>Pseudomonadota</taxon>
        <taxon>Alphaproteobacteria</taxon>
        <taxon>Hyphomicrobiales</taxon>
        <taxon>Methylobacteriaceae</taxon>
        <taxon>Microvirga</taxon>
    </lineage>
</organism>
<comment type="caution">
    <text evidence="3">The sequence shown here is derived from an EMBL/GenBank/DDBJ whole genome shotgun (WGS) entry which is preliminary data.</text>
</comment>
<dbReference type="RefSeq" id="WP_425523179.1">
    <property type="nucleotide sequence ID" value="NZ_JAELXT010000011.1"/>
</dbReference>
<dbReference type="GO" id="GO:0008233">
    <property type="term" value="F:peptidase activity"/>
    <property type="evidence" value="ECO:0007669"/>
    <property type="project" value="UniProtKB-KW"/>
</dbReference>
<accession>A0ABS0Y1J1</accession>
<gene>
    <name evidence="3" type="ORF">JAO75_12245</name>
</gene>
<dbReference type="PANTHER" id="PTHR38340:SF1">
    <property type="entry name" value="S-LAYER PROTEIN"/>
    <property type="match status" value="1"/>
</dbReference>
<dbReference type="SUPFAM" id="SSF51120">
    <property type="entry name" value="beta-Roll"/>
    <property type="match status" value="2"/>
</dbReference>
<dbReference type="Gene3D" id="2.150.10.10">
    <property type="entry name" value="Serralysin-like metalloprotease, C-terminal"/>
    <property type="match status" value="2"/>
</dbReference>
<dbReference type="Pfam" id="PF00353">
    <property type="entry name" value="HemolysinCabind"/>
    <property type="match status" value="2"/>
</dbReference>
<dbReference type="PANTHER" id="PTHR38340">
    <property type="entry name" value="S-LAYER PROTEIN"/>
    <property type="match status" value="1"/>
</dbReference>
<feature type="non-terminal residue" evidence="3">
    <location>
        <position position="189"/>
    </location>
</feature>
<sequence>MTRGTDQADNLSGGGVVSGEAGDDILSGSTEADLLLGGDGNDRFIGSKGSDLIDGGSGFDFVDYYSASAAVTANLRDVSLNSGLATGDLYVSIEGLHGSRHNDSLTGNDLANEFYGHEGDDRLDGGAGNDDLLGGEGADTLDGGDGFDLASYYHAAAGVIANLSWSGANTGEAAGDTYLDIEGLGGSAY</sequence>
<keyword evidence="4" id="KW-1185">Reference proteome</keyword>
<dbReference type="EMBL" id="JAELXT010000011">
    <property type="protein sequence ID" value="MBJ6126172.1"/>
    <property type="molecule type" value="Genomic_DNA"/>
</dbReference>
<evidence type="ECO:0000313" key="3">
    <source>
        <dbReference type="EMBL" id="MBJ6126172.1"/>
    </source>
</evidence>
<dbReference type="PRINTS" id="PR00313">
    <property type="entry name" value="CABNDNGRPT"/>
</dbReference>
<dbReference type="InterPro" id="IPR011049">
    <property type="entry name" value="Serralysin-like_metalloprot_C"/>
</dbReference>
<reference evidence="4" key="1">
    <citation type="submission" date="2020-12" db="EMBL/GenBank/DDBJ databases">
        <title>Hymenobacter sp.</title>
        <authorList>
            <person name="Kim M.K."/>
        </authorList>
    </citation>
    <scope>NUCLEOTIDE SEQUENCE [LARGE SCALE GENOMIC DNA]</scope>
    <source>
        <strain evidence="4">BT325</strain>
    </source>
</reference>
<dbReference type="PROSITE" id="PS00330">
    <property type="entry name" value="HEMOLYSIN_CALCIUM"/>
    <property type="match status" value="2"/>
</dbReference>
<keyword evidence="2" id="KW-0964">Secreted</keyword>
<protein>
    <submittedName>
        <fullName evidence="3">Protease</fullName>
    </submittedName>
</protein>
<keyword evidence="3" id="KW-0378">Hydrolase</keyword>
<dbReference type="InterPro" id="IPR050557">
    <property type="entry name" value="RTX_toxin/Mannuronan_C5-epim"/>
</dbReference>
<keyword evidence="3" id="KW-0645">Protease</keyword>
<dbReference type="Proteomes" id="UP000620670">
    <property type="component" value="Unassembled WGS sequence"/>
</dbReference>